<protein>
    <submittedName>
        <fullName evidence="1">Uncharacterized protein</fullName>
    </submittedName>
</protein>
<evidence type="ECO:0000313" key="2">
    <source>
        <dbReference type="Proteomes" id="UP000683360"/>
    </source>
</evidence>
<reference evidence="1" key="1">
    <citation type="submission" date="2021-03" db="EMBL/GenBank/DDBJ databases">
        <authorList>
            <person name="Bekaert M."/>
        </authorList>
    </citation>
    <scope>NUCLEOTIDE SEQUENCE</scope>
</reference>
<evidence type="ECO:0000313" key="1">
    <source>
        <dbReference type="EMBL" id="CAG2239886.1"/>
    </source>
</evidence>
<sequence>MRARSCLVQVDDQCHDAAKPAAMKRDEKHVQDLIVYITENMTNLFDVDNHPRQLICISTGLFASHDIEYSLLKSVETGRTKMKIFVESSLSTDNAANILPVVHALPGCETTTAIFIFGKKTVFKLIRKSPSKFTNLQNFDTIDFSSSLSAARELISSLYNPKDKFASSYVDLNKLCVKLATCKDTSLLRLPPSEPAFKEHVLRSCLQTKMWMSSHLDHPNHLSPMNTDGRRVHLARIQSTFSA</sequence>
<gene>
    <name evidence="1" type="ORF">MEDL_52226</name>
</gene>
<dbReference type="AlphaFoldDB" id="A0A8S3U357"/>
<comment type="caution">
    <text evidence="1">The sequence shown here is derived from an EMBL/GenBank/DDBJ whole genome shotgun (WGS) entry which is preliminary data.</text>
</comment>
<keyword evidence="2" id="KW-1185">Reference proteome</keyword>
<proteinExistence type="predicted"/>
<accession>A0A8S3U357</accession>
<name>A0A8S3U357_MYTED</name>
<dbReference type="EMBL" id="CAJPWZ010002540">
    <property type="protein sequence ID" value="CAG2239886.1"/>
    <property type="molecule type" value="Genomic_DNA"/>
</dbReference>
<dbReference type="Proteomes" id="UP000683360">
    <property type="component" value="Unassembled WGS sequence"/>
</dbReference>
<dbReference type="OrthoDB" id="6123206at2759"/>
<organism evidence="1 2">
    <name type="scientific">Mytilus edulis</name>
    <name type="common">Blue mussel</name>
    <dbReference type="NCBI Taxonomy" id="6550"/>
    <lineage>
        <taxon>Eukaryota</taxon>
        <taxon>Metazoa</taxon>
        <taxon>Spiralia</taxon>
        <taxon>Lophotrochozoa</taxon>
        <taxon>Mollusca</taxon>
        <taxon>Bivalvia</taxon>
        <taxon>Autobranchia</taxon>
        <taxon>Pteriomorphia</taxon>
        <taxon>Mytilida</taxon>
        <taxon>Mytiloidea</taxon>
        <taxon>Mytilidae</taxon>
        <taxon>Mytilinae</taxon>
        <taxon>Mytilus</taxon>
    </lineage>
</organism>